<proteinExistence type="predicted"/>
<accession>A0A369BAM9</accession>
<protein>
    <submittedName>
        <fullName evidence="2">Uncharacterized protein</fullName>
    </submittedName>
</protein>
<comment type="caution">
    <text evidence="2">The sequence shown here is derived from an EMBL/GenBank/DDBJ whole genome shotgun (WGS) entry which is preliminary data.</text>
</comment>
<keyword evidence="1" id="KW-0732">Signal</keyword>
<evidence type="ECO:0000313" key="2">
    <source>
        <dbReference type="EMBL" id="RCX18583.1"/>
    </source>
</evidence>
<keyword evidence="3" id="KW-1185">Reference proteome</keyword>
<name>A0A369BAM9_9BACL</name>
<dbReference type="RefSeq" id="WP_114497450.1">
    <property type="nucleotide sequence ID" value="NZ_QPJW01000006.1"/>
</dbReference>
<dbReference type="EMBL" id="QPJW01000006">
    <property type="protein sequence ID" value="RCX18583.1"/>
    <property type="molecule type" value="Genomic_DNA"/>
</dbReference>
<feature type="signal peptide" evidence="1">
    <location>
        <begin position="1"/>
        <end position="27"/>
    </location>
</feature>
<gene>
    <name evidence="2" type="ORF">DFP94_106117</name>
</gene>
<organism evidence="2 3">
    <name type="scientific">Fontibacillus phaseoli</name>
    <dbReference type="NCBI Taxonomy" id="1416533"/>
    <lineage>
        <taxon>Bacteria</taxon>
        <taxon>Bacillati</taxon>
        <taxon>Bacillota</taxon>
        <taxon>Bacilli</taxon>
        <taxon>Bacillales</taxon>
        <taxon>Paenibacillaceae</taxon>
        <taxon>Fontibacillus</taxon>
    </lineage>
</organism>
<feature type="chain" id="PRO_5039517994" evidence="1">
    <location>
        <begin position="28"/>
        <end position="435"/>
    </location>
</feature>
<evidence type="ECO:0000256" key="1">
    <source>
        <dbReference type="SAM" id="SignalP"/>
    </source>
</evidence>
<dbReference type="OrthoDB" id="2503396at2"/>
<reference evidence="2 3" key="1">
    <citation type="submission" date="2018-07" db="EMBL/GenBank/DDBJ databases">
        <title>Genomic Encyclopedia of Type Strains, Phase III (KMG-III): the genomes of soil and plant-associated and newly described type strains.</title>
        <authorList>
            <person name="Whitman W."/>
        </authorList>
    </citation>
    <scope>NUCLEOTIDE SEQUENCE [LARGE SCALE GENOMIC DNA]</scope>
    <source>
        <strain evidence="2 3">CECT 8333</strain>
    </source>
</reference>
<dbReference type="Proteomes" id="UP000253090">
    <property type="component" value="Unassembled WGS sequence"/>
</dbReference>
<sequence>MKRFFWKSMFLVLLISTLLPLDGITNASSATTEKSNYYFVYNSSKVDAKDLAAIKKYTAKFKNTHNVLFDAKNYKEASKLLDALKARQQKIGGKVAGVQIFGIKDDVPAFSYVHKVQAIPATERWDGIEHNKEEKFVTDFFYSTLKNDSKHLSADVLIFDVFEKNVPLTLIPEWPVSRLPLTKGEFAGYVDRYDAYRKQIGGKSVPNVVLAVPTNIQDGLAQNDIALFTKRLKEEFGLFKNSDLRTYYKDLKQNLLQENKNGVMNLMVNSLGDGEGAKQNKELFMSRATVKSGLASNYYTAFYWGMSPAKGLGSDNIIHDGLTKGKMINPISHTITASNGGGLNNYLWTMVEENEQGQWFDYVPVTYEMLQEINPYYFIYHYYAGLDEGKMRLQSFHDAKVEYATQTMEHRDKMGFMQGLENVISLHYLGLADYE</sequence>
<dbReference type="AlphaFoldDB" id="A0A369BAM9"/>
<evidence type="ECO:0000313" key="3">
    <source>
        <dbReference type="Proteomes" id="UP000253090"/>
    </source>
</evidence>